<sequence length="177" mass="20675">MKTCATLTQKVANLEQDKVAQALEIIKLKYRVRKLKKKRRSKSFGLNRLRKIGTSQRVKSSSNTVGRMEEDVTAVKEVNAAEPIVFVDEEVRPIFERKYNHVQTFLKSDRDEEPTKKRVAKETLLQVSFKKLRAEVEVEDVQNMLQIIPIAEFKVEALQVKYPLINWEIYFKGSRTY</sequence>
<comment type="caution">
    <text evidence="1">The sequence shown here is derived from an EMBL/GenBank/DDBJ whole genome shotgun (WGS) entry which is preliminary data.</text>
</comment>
<dbReference type="EMBL" id="BKCJ010007878">
    <property type="protein sequence ID" value="GEU79467.1"/>
    <property type="molecule type" value="Genomic_DNA"/>
</dbReference>
<accession>A0A6L2N1Z8</accession>
<organism evidence="1">
    <name type="scientific">Tanacetum cinerariifolium</name>
    <name type="common">Dalmatian daisy</name>
    <name type="synonym">Chrysanthemum cinerariifolium</name>
    <dbReference type="NCBI Taxonomy" id="118510"/>
    <lineage>
        <taxon>Eukaryota</taxon>
        <taxon>Viridiplantae</taxon>
        <taxon>Streptophyta</taxon>
        <taxon>Embryophyta</taxon>
        <taxon>Tracheophyta</taxon>
        <taxon>Spermatophyta</taxon>
        <taxon>Magnoliopsida</taxon>
        <taxon>eudicotyledons</taxon>
        <taxon>Gunneridae</taxon>
        <taxon>Pentapetalae</taxon>
        <taxon>asterids</taxon>
        <taxon>campanulids</taxon>
        <taxon>Asterales</taxon>
        <taxon>Asteraceae</taxon>
        <taxon>Asteroideae</taxon>
        <taxon>Anthemideae</taxon>
        <taxon>Anthemidinae</taxon>
        <taxon>Tanacetum</taxon>
    </lineage>
</organism>
<gene>
    <name evidence="1" type="ORF">Tci_051445</name>
</gene>
<proteinExistence type="predicted"/>
<dbReference type="AlphaFoldDB" id="A0A6L2N1Z8"/>
<name>A0A6L2N1Z8_TANCI</name>
<evidence type="ECO:0000313" key="1">
    <source>
        <dbReference type="EMBL" id="GEU79467.1"/>
    </source>
</evidence>
<reference evidence="1" key="1">
    <citation type="journal article" date="2019" name="Sci. Rep.">
        <title>Draft genome of Tanacetum cinerariifolium, the natural source of mosquito coil.</title>
        <authorList>
            <person name="Yamashiro T."/>
            <person name="Shiraishi A."/>
            <person name="Satake H."/>
            <person name="Nakayama K."/>
        </authorList>
    </citation>
    <scope>NUCLEOTIDE SEQUENCE</scope>
</reference>
<protein>
    <submittedName>
        <fullName evidence="1">Uncharacterized protein</fullName>
    </submittedName>
</protein>